<evidence type="ECO:0000259" key="20">
    <source>
        <dbReference type="PROSITE" id="PS51371"/>
    </source>
</evidence>
<dbReference type="SMART" id="SM00116">
    <property type="entry name" value="CBS"/>
    <property type="match status" value="2"/>
</dbReference>
<feature type="non-terminal residue" evidence="21">
    <location>
        <position position="1"/>
    </location>
</feature>
<evidence type="ECO:0000256" key="2">
    <source>
        <dbReference type="ARBA" id="ARBA00005502"/>
    </source>
</evidence>
<evidence type="ECO:0000256" key="13">
    <source>
        <dbReference type="PIRSR" id="PIRSR000130-1"/>
    </source>
</evidence>
<dbReference type="UniPathway" id="UPA00601">
    <property type="reaction ID" value="UER00295"/>
</dbReference>
<feature type="binding site" description="in other chain" evidence="16">
    <location>
        <position position="214"/>
    </location>
    <ligand>
        <name>K(+)</name>
        <dbReference type="ChEBI" id="CHEBI:29103"/>
        <note>ligand shared between two tetrameric partners</note>
    </ligand>
</feature>
<dbReference type="GO" id="GO:0006177">
    <property type="term" value="P:GMP biosynthetic process"/>
    <property type="evidence" value="ECO:0007669"/>
    <property type="project" value="UniProtKB-KW"/>
</dbReference>
<keyword evidence="11 17" id="KW-0129">CBS domain</keyword>
<feature type="binding site" evidence="14">
    <location>
        <position position="329"/>
    </location>
    <ligand>
        <name>IMP</name>
        <dbReference type="ChEBI" id="CHEBI:58053"/>
    </ligand>
</feature>
<dbReference type="Gene3D" id="3.20.20.70">
    <property type="entry name" value="Aldolase class I"/>
    <property type="match status" value="1"/>
</dbReference>
<evidence type="ECO:0000256" key="12">
    <source>
        <dbReference type="ARBA" id="ARBA00048028"/>
    </source>
</evidence>
<dbReference type="InterPro" id="IPR013785">
    <property type="entry name" value="Aldolase_TIM"/>
</dbReference>
<feature type="binding site" description="in other chain" evidence="16">
    <location>
        <position position="216"/>
    </location>
    <ligand>
        <name>K(+)</name>
        <dbReference type="ChEBI" id="CHEBI:29103"/>
        <note>ligand shared between two tetrameric partners</note>
    </ligand>
</feature>
<dbReference type="NCBIfam" id="TIGR01302">
    <property type="entry name" value="IMP_dehydrog"/>
    <property type="match status" value="1"/>
</dbReference>
<keyword evidence="9 18" id="KW-0560">Oxidoreductase</keyword>
<dbReference type="Pfam" id="PF00478">
    <property type="entry name" value="IMPDH"/>
    <property type="match status" value="1"/>
</dbReference>
<dbReference type="Proteomes" id="UP000886129">
    <property type="component" value="Unassembled WGS sequence"/>
</dbReference>
<dbReference type="EMBL" id="DRTH01000005">
    <property type="protein sequence ID" value="HHF08176.1"/>
    <property type="molecule type" value="Genomic_DNA"/>
</dbReference>
<dbReference type="InterPro" id="IPR046342">
    <property type="entry name" value="CBS_dom_sf"/>
</dbReference>
<evidence type="ECO:0000256" key="6">
    <source>
        <dbReference type="ARBA" id="ARBA00022749"/>
    </source>
</evidence>
<keyword evidence="10 15" id="KW-0520">NAD</keyword>
<dbReference type="PROSITE" id="PS51371">
    <property type="entry name" value="CBS"/>
    <property type="match status" value="2"/>
</dbReference>
<accession>A0A7C5DW70</accession>
<dbReference type="GO" id="GO:0006183">
    <property type="term" value="P:GTP biosynthetic process"/>
    <property type="evidence" value="ECO:0007669"/>
    <property type="project" value="TreeGrafter"/>
</dbReference>
<evidence type="ECO:0000256" key="15">
    <source>
        <dbReference type="PIRSR" id="PIRSR000130-3"/>
    </source>
</evidence>
<feature type="domain" description="CBS" evidence="20">
    <location>
        <begin position="67"/>
        <end position="128"/>
    </location>
</feature>
<dbReference type="InterPro" id="IPR001093">
    <property type="entry name" value="IMP_DH_GMPRt"/>
</dbReference>
<comment type="catalytic activity">
    <reaction evidence="12 19">
        <text>IMP + NAD(+) + H2O = XMP + NADH + H(+)</text>
        <dbReference type="Rhea" id="RHEA:11708"/>
        <dbReference type="ChEBI" id="CHEBI:15377"/>
        <dbReference type="ChEBI" id="CHEBI:15378"/>
        <dbReference type="ChEBI" id="CHEBI:57464"/>
        <dbReference type="ChEBI" id="CHEBI:57540"/>
        <dbReference type="ChEBI" id="CHEBI:57945"/>
        <dbReference type="ChEBI" id="CHEBI:58053"/>
        <dbReference type="EC" id="1.1.1.205"/>
    </reaction>
</comment>
<dbReference type="CDD" id="cd04601">
    <property type="entry name" value="CBS_pair_IMPDH"/>
    <property type="match status" value="1"/>
</dbReference>
<evidence type="ECO:0000313" key="21">
    <source>
        <dbReference type="EMBL" id="HHF08176.1"/>
    </source>
</evidence>
<dbReference type="EC" id="1.1.1.205" evidence="19"/>
<comment type="similarity">
    <text evidence="2 18">Belongs to the IMPDH/GMPR family.</text>
</comment>
<dbReference type="SUPFAM" id="SSF54631">
    <property type="entry name" value="CBS-domain pair"/>
    <property type="match status" value="1"/>
</dbReference>
<dbReference type="InterPro" id="IPR015875">
    <property type="entry name" value="IMP_DH/GMP_Rdtase_CS"/>
</dbReference>
<dbReference type="SMART" id="SM01240">
    <property type="entry name" value="IMPDH"/>
    <property type="match status" value="1"/>
</dbReference>
<keyword evidence="8 16" id="KW-0630">Potassium</keyword>
<evidence type="ECO:0000256" key="7">
    <source>
        <dbReference type="ARBA" id="ARBA00022755"/>
    </source>
</evidence>
<feature type="binding site" evidence="14">
    <location>
        <begin position="299"/>
        <end position="303"/>
    </location>
    <ligand>
        <name>IMP</name>
        <dbReference type="ChEBI" id="CHEBI:58053"/>
    </ligand>
</feature>
<dbReference type="PANTHER" id="PTHR11911">
    <property type="entry name" value="INOSINE-5-MONOPHOSPHATE DEHYDROGENASE RELATED"/>
    <property type="match status" value="1"/>
</dbReference>
<evidence type="ECO:0000256" key="5">
    <source>
        <dbReference type="ARBA" id="ARBA00022737"/>
    </source>
</evidence>
<evidence type="ECO:0000256" key="3">
    <source>
        <dbReference type="ARBA" id="ARBA00011881"/>
    </source>
</evidence>
<sequence length="403" mass="43086">KRAENGVIIDPVTISPETTISEANRIMGNYKIGGLPVIDDTGRLLGLLTNRDIRFEKNLGRSVKELMTPFERLITVNPDITLTEAEEILHRNKIEKLPLIDSDRKLIGLITIKDITAVKDYPNAARDSRGRLLVSAAVGTSSDTLERAEKLVKAGVDVVFVDTAHGHSRGVIETVKRLKSAFPNLPVVAGNVATAEGTQALIDAGVDGVKVGIGPGSICTTRVIAGIGVPQLTAVMDCAAIAKKYGVPIIADGGIRYSGDIVKALAAGASTVMMGSIFAGTDEAPGETIIYNGRKFKVYRGMGSLGAMKKGSSDRYFQDGVAPQKFVPEGIEGMVPYKGSVEDVLFQLAGGLRSGMGYTGSKTVEELWKKAKFVKITRAGFVEGHPHDIKITKEAPNYRFTTD</sequence>
<dbReference type="GO" id="GO:0046872">
    <property type="term" value="F:metal ion binding"/>
    <property type="evidence" value="ECO:0007669"/>
    <property type="project" value="UniProtKB-KW"/>
</dbReference>
<feature type="active site" description="Thioimidate intermediate" evidence="13">
    <location>
        <position position="219"/>
    </location>
</feature>
<dbReference type="PIRSF" id="PIRSF000130">
    <property type="entry name" value="IMPDH"/>
    <property type="match status" value="1"/>
</dbReference>
<feature type="domain" description="CBS" evidence="20">
    <location>
        <begin position="7"/>
        <end position="63"/>
    </location>
</feature>
<comment type="cofactor">
    <cofactor evidence="1">
        <name>K(+)</name>
        <dbReference type="ChEBI" id="CHEBI:29103"/>
    </cofactor>
</comment>
<feature type="binding site" evidence="15">
    <location>
        <begin position="162"/>
        <end position="164"/>
    </location>
    <ligand>
        <name>NAD(+)</name>
        <dbReference type="ChEBI" id="CHEBI:57540"/>
    </ligand>
</feature>
<dbReference type="CDD" id="cd00381">
    <property type="entry name" value="IMPDH"/>
    <property type="match status" value="1"/>
</dbReference>
<evidence type="ECO:0000256" key="11">
    <source>
        <dbReference type="ARBA" id="ARBA00023122"/>
    </source>
</evidence>
<comment type="caution">
    <text evidence="21">The sequence shown here is derived from an EMBL/GenBank/DDBJ whole genome shotgun (WGS) entry which is preliminary data.</text>
</comment>
<feature type="active site" description="Proton acceptor" evidence="13">
    <location>
        <position position="315"/>
    </location>
</feature>
<feature type="binding site" evidence="14">
    <location>
        <position position="217"/>
    </location>
    <ligand>
        <name>IMP</name>
        <dbReference type="ChEBI" id="CHEBI:58053"/>
    </ligand>
</feature>
<name>A0A7C5DW70_9BACT</name>
<organism evidence="21">
    <name type="scientific">Kosmotoga arenicorallina</name>
    <dbReference type="NCBI Taxonomy" id="688066"/>
    <lineage>
        <taxon>Bacteria</taxon>
        <taxon>Thermotogati</taxon>
        <taxon>Thermotogota</taxon>
        <taxon>Thermotogae</taxon>
        <taxon>Kosmotogales</taxon>
        <taxon>Kosmotogaceae</taxon>
        <taxon>Kosmotoga</taxon>
    </lineage>
</organism>
<dbReference type="FunFam" id="3.20.20.70:FF:000003">
    <property type="entry name" value="GMP reductase"/>
    <property type="match status" value="1"/>
</dbReference>
<reference evidence="21" key="1">
    <citation type="journal article" date="2020" name="mSystems">
        <title>Genome- and Community-Level Interaction Insights into Carbon Utilization and Element Cycling Functions of Hydrothermarchaeota in Hydrothermal Sediment.</title>
        <authorList>
            <person name="Zhou Z."/>
            <person name="Liu Y."/>
            <person name="Xu W."/>
            <person name="Pan J."/>
            <person name="Luo Z.H."/>
            <person name="Li M."/>
        </authorList>
    </citation>
    <scope>NUCLEOTIDE SEQUENCE [LARGE SCALE GENOMIC DNA]</scope>
    <source>
        <strain evidence="21">HyVt-80</strain>
    </source>
</reference>
<dbReference type="SUPFAM" id="SSF51412">
    <property type="entry name" value="Inosine monophosphate dehydrogenase (IMPDH)"/>
    <property type="match status" value="1"/>
</dbReference>
<keyword evidence="7 19" id="KW-0658">Purine biosynthesis</keyword>
<gene>
    <name evidence="21" type="primary">guaB</name>
    <name evidence="21" type="ORF">ENL26_00180</name>
</gene>
<dbReference type="InterPro" id="IPR000644">
    <property type="entry name" value="CBS_dom"/>
</dbReference>
<dbReference type="PANTHER" id="PTHR11911:SF111">
    <property type="entry name" value="INOSINE-5'-MONOPHOSPHATE DEHYDROGENASE"/>
    <property type="match status" value="1"/>
</dbReference>
<dbReference type="InterPro" id="IPR005990">
    <property type="entry name" value="IMP_DH"/>
</dbReference>
<keyword evidence="6 19" id="KW-0332">GMP biosynthesis</keyword>
<comment type="subunit">
    <text evidence="3">Homotetramer.</text>
</comment>
<comment type="pathway">
    <text evidence="19">Purine metabolism; XMP biosynthesis via de novo pathway; XMP from IMP: step 1/1.</text>
</comment>
<evidence type="ECO:0000256" key="14">
    <source>
        <dbReference type="PIRSR" id="PIRSR000130-2"/>
    </source>
</evidence>
<dbReference type="HAMAP" id="MF_01964">
    <property type="entry name" value="IMPDH"/>
    <property type="match status" value="1"/>
</dbReference>
<evidence type="ECO:0000256" key="10">
    <source>
        <dbReference type="ARBA" id="ARBA00023027"/>
    </source>
</evidence>
<dbReference type="Pfam" id="PF00571">
    <property type="entry name" value="CBS"/>
    <property type="match status" value="1"/>
</dbReference>
<evidence type="ECO:0000256" key="18">
    <source>
        <dbReference type="RuleBase" id="RU003927"/>
    </source>
</evidence>
<dbReference type="GO" id="GO:0003938">
    <property type="term" value="F:IMP dehydrogenase activity"/>
    <property type="evidence" value="ECO:0007669"/>
    <property type="project" value="UniProtKB-EC"/>
</dbReference>
<keyword evidence="5" id="KW-0677">Repeat</keyword>
<feature type="binding site" evidence="15">
    <location>
        <begin position="212"/>
        <end position="214"/>
    </location>
    <ligand>
        <name>NAD(+)</name>
        <dbReference type="ChEBI" id="CHEBI:57540"/>
    </ligand>
</feature>
<protein>
    <recommendedName>
        <fullName evidence="19">Inosine-5'-monophosphate dehydrogenase</fullName>
        <ecNumber evidence="19">1.1.1.205</ecNumber>
    </recommendedName>
</protein>
<evidence type="ECO:0000256" key="16">
    <source>
        <dbReference type="PIRSR" id="PIRSR000130-4"/>
    </source>
</evidence>
<evidence type="ECO:0000256" key="4">
    <source>
        <dbReference type="ARBA" id="ARBA00022723"/>
    </source>
</evidence>
<feature type="binding site" evidence="14">
    <location>
        <begin position="275"/>
        <end position="276"/>
    </location>
    <ligand>
        <name>IMP</name>
        <dbReference type="ChEBI" id="CHEBI:58053"/>
    </ligand>
</feature>
<dbReference type="PROSITE" id="PS00487">
    <property type="entry name" value="IMP_DH_GMP_RED"/>
    <property type="match status" value="1"/>
</dbReference>
<evidence type="ECO:0000256" key="17">
    <source>
        <dbReference type="PROSITE-ProRule" id="PRU00703"/>
    </source>
</evidence>
<feature type="binding site" description="in other chain" evidence="16">
    <location>
        <position position="219"/>
    </location>
    <ligand>
        <name>K(+)</name>
        <dbReference type="ChEBI" id="CHEBI:29103"/>
        <note>ligand shared between two tetrameric partners</note>
    </ligand>
</feature>
<evidence type="ECO:0000256" key="8">
    <source>
        <dbReference type="ARBA" id="ARBA00022958"/>
    </source>
</evidence>
<feature type="binding site" evidence="14">
    <location>
        <begin position="252"/>
        <end position="254"/>
    </location>
    <ligand>
        <name>IMP</name>
        <dbReference type="ChEBI" id="CHEBI:58053"/>
    </ligand>
</feature>
<keyword evidence="4 19" id="KW-0479">Metal-binding</keyword>
<dbReference type="AlphaFoldDB" id="A0A7C5DW70"/>
<evidence type="ECO:0000256" key="1">
    <source>
        <dbReference type="ARBA" id="ARBA00001958"/>
    </source>
</evidence>
<evidence type="ECO:0000256" key="19">
    <source>
        <dbReference type="RuleBase" id="RU003928"/>
    </source>
</evidence>
<evidence type="ECO:0000256" key="9">
    <source>
        <dbReference type="ARBA" id="ARBA00023002"/>
    </source>
</evidence>
<proteinExistence type="inferred from homology"/>